<dbReference type="InterPro" id="IPR021418">
    <property type="entry name" value="THO_THOC2_C"/>
</dbReference>
<dbReference type="GO" id="GO:0006406">
    <property type="term" value="P:mRNA export from nucleus"/>
    <property type="evidence" value="ECO:0007669"/>
    <property type="project" value="InterPro"/>
</dbReference>
<proteinExistence type="inferred from homology"/>
<feature type="compositionally biased region" description="Basic and acidic residues" evidence="5">
    <location>
        <begin position="1876"/>
        <end position="1929"/>
    </location>
</feature>
<evidence type="ECO:0000256" key="2">
    <source>
        <dbReference type="ARBA" id="ARBA00007857"/>
    </source>
</evidence>
<keyword evidence="10" id="KW-1185">Reference proteome</keyword>
<dbReference type="InterPro" id="IPR021726">
    <property type="entry name" value="THO_THOC2_N"/>
</dbReference>
<feature type="domain" description="THO complex subunitTHOC2 N-terminal" evidence="7">
    <location>
        <begin position="741"/>
        <end position="816"/>
    </location>
</feature>
<feature type="compositionally biased region" description="Basic and acidic residues" evidence="5">
    <location>
        <begin position="2105"/>
        <end position="2114"/>
    </location>
</feature>
<dbReference type="InterPro" id="IPR040007">
    <property type="entry name" value="Tho2"/>
</dbReference>
<feature type="compositionally biased region" description="Basic and acidic residues" evidence="5">
    <location>
        <begin position="1582"/>
        <end position="1597"/>
    </location>
</feature>
<feature type="compositionally biased region" description="Basic and acidic residues" evidence="5">
    <location>
        <begin position="1959"/>
        <end position="1969"/>
    </location>
</feature>
<dbReference type="InterPro" id="IPR032302">
    <property type="entry name" value="THOC2_N"/>
</dbReference>
<protein>
    <recommendedName>
        <fullName evidence="3">THO complex subunit 2</fullName>
    </recommendedName>
</protein>
<feature type="domain" description="THO complex subunit 2 N-terminal" evidence="8">
    <location>
        <begin position="133"/>
        <end position="736"/>
    </location>
</feature>
<evidence type="ECO:0000256" key="3">
    <source>
        <dbReference type="ARBA" id="ARBA00019596"/>
    </source>
</evidence>
<feature type="compositionally biased region" description="Polar residues" evidence="5">
    <location>
        <begin position="1989"/>
        <end position="1998"/>
    </location>
</feature>
<feature type="compositionally biased region" description="Polar residues" evidence="5">
    <location>
        <begin position="1700"/>
        <end position="1714"/>
    </location>
</feature>
<evidence type="ECO:0000256" key="1">
    <source>
        <dbReference type="ARBA" id="ARBA00004123"/>
    </source>
</evidence>
<reference evidence="9" key="1">
    <citation type="submission" date="2022-07" db="EMBL/GenBank/DDBJ databases">
        <title>Genome Sequence of Agrocybe chaxingu.</title>
        <authorList>
            <person name="Buettner E."/>
        </authorList>
    </citation>
    <scope>NUCLEOTIDE SEQUENCE</scope>
    <source>
        <strain evidence="9">MP-N11</strain>
    </source>
</reference>
<feature type="compositionally biased region" description="Basic and acidic residues" evidence="5">
    <location>
        <begin position="1660"/>
        <end position="1679"/>
    </location>
</feature>
<sequence length="2114" mass="235811">MDIVDKVRECLKTWTRGGDAECRNILIAPHCNPTDPVNQDILTTAYHTLLWATLLTWTPSNPLTPTAFVDFVQSVLSNLPSSSTVSPKVSPQAAIFGDYLVDMIWAVDTELDEMLNEARVASTASGEQGKLTSREVAILIAKAKKAQQNAESDKQRIPVIVKKLLECRVITAEHCRERLESAVLASVGLIQDKGAQDKKEIRTRTGLFYKQNKFNLLREQSEGYSKLTVELTSSLGSPHSPHTGRPSESYAAIEERARPVWEKVISLIGYFDLDPNRALDVILDVLSQHLATHYSFFLALLSLSPWAGSYRRPVPEAEVMDTKTEIPVGAFKGKSLEEVLTLVETNSTHGTLNQPANRDGARVLAQVLGFKFSYYQSADVSESVPRNLYLTAAILIREGFIALEDLYPHLSLKDEEMDAFKQEYASEVQARIAGAKNSMLAMAAPLESGASSSQSKSKGPVAAPEPKKAEVKDNNQKAGLLISLLSVGALKPAIAIMTKFPWLVDARPEIADLMIRVMKVSLSSLYESALIIKERNPSFTRPRARYGPSGVNYPSPRKPLLTLWAPAPPSTSTADFVFFFPDWVDRIPICSSLDDLEDVIEPLMRFVGLHISRDPLFLTKFLRLARLHLQPTIPVDPVTKKPVGEPDPENPIRKFWFNILRRYLLPALPLIRGNAVCTVEVWNIIRQYETTARWRLYGEWKTNTYHSHPELRIREVQADRESKGILRRLSHNTIDSLSGPVAKLAHSNPCIFFTNAVNQIMAYDNLANVVIQALRYVTNMGFDVLVFIILNALSNPDKERVKDDGVNISDWLQSLASFTGMLFRRYSADLTPVLKYVVHQLHNGQTAEIVVLRELIWKMAGIEPLPSLSESQMAAMAGGPALRIEAIASATRGSRLDPGDATLKGPQRLGKGLLESSLALPLLIQVAQQRQACVYKAHNAHLKSLAGLYDATHGVLLQYLELLTSPSVILPEDYANRILPSLVELGEDYGICPPICMEIMRPVLHSALLKSALEMQDQERIASELAEKRLKAALTAKREPNSATSRVVSPAVGTATPAEVSEINPQTEETGAAMDVDAPPVAPSQKEEPSKEEPQKEEITKEETPRFNPICQGPWVPELAKLFDDVKRVAPGNAFEVIGPGFYLTFWQLSTYDLTPPGTKYDEEVAKLKALSRQEDSKYISAERSSDRAKRATAGTHRTWRDRYNTFISILTREFKEQTISRAYTLKRLAREKQHWFAHSTRSASLMPSIIEHCIQPRCLLSPMDADFCSQFIKVIHLQGTPGFHTLGCYDKMLGDHVKVVLFTCSEYEARNYGRFLLGVLRDLLTWHLDEAAFIQDNRAKVAGKTVILPGFLQKWSSKTIPTAANILKWTEFQQIVRKWHRKIAKCFIDCIQTGEFMHVYNAIVVLKEILEVFPLASVNEAGPSLNAAIDRLIETEERGDLKILARSYSASLKKKEADWTPVKPPAHINGTNSPRPPINSTSSPAPEKPRNLPPSTGPVSQTVSNDARRNAAQPPPSAPRAQLASNSTPAPPDPAPAIISSTKLAMESIPRPEVVKRVRPDPKAAESPKPTPDVSMPLKPETNDRRATDIRDEHHANSRIPQPEPPRHPREQNVSQQNGPSSTHSELPRFPRPLDQPRGDSSPIMPPPIVPSQTASAQELRETARQTIGKSERSDTRSHNGSAAPSPRIRSPSPPSRPGTRNASNESRTSGGKSRSDPGNLDRGSDDRRPENREMTGNIGRRDSLTHNRTERSSRDRDRGGRDDKDSDRDRDRGRDRHGDRERDRDRDRDRERERERERDREKDRDRDRHRRDEKDRDRDSRKEREAATNRSQAGTPSAIVPDERNLLSRPDTSRHRGTPQNNGGDDGLGKRRRPTEDDPERSSKRSSRKDGHRDDRGRRPPEKDNHERLPRESDRRRKDREVVDADYRASSAEKVTEKRPPEAPANKALPNAPSAPRADRDAPRAKADSVLSSSRDRHRDAPPAKPQQASTSQSIPQEAPPVRGGNPGSLRSRISDQDPIPSSSHRGDGHRYDSGDLARKRTAGDRDVDMDPPSGPPNEPSPQPSKRIRTGNSSGDNRRFSQRGGGSNNHGIARRFFGSDPAAIDKHLRRQD</sequence>
<feature type="compositionally biased region" description="Basic and acidic residues" evidence="5">
    <location>
        <begin position="2027"/>
        <end position="2051"/>
    </location>
</feature>
<feature type="compositionally biased region" description="Basic and acidic residues" evidence="5">
    <location>
        <begin position="1843"/>
        <end position="1856"/>
    </location>
</feature>
<feature type="compositionally biased region" description="Polar residues" evidence="5">
    <location>
        <begin position="1614"/>
        <end position="1626"/>
    </location>
</feature>
<feature type="region of interest" description="Disordered" evidence="5">
    <location>
        <begin position="1036"/>
        <end position="1110"/>
    </location>
</feature>
<keyword evidence="4" id="KW-0539">Nucleus</keyword>
<evidence type="ECO:0000259" key="7">
    <source>
        <dbReference type="Pfam" id="PF11732"/>
    </source>
</evidence>
<name>A0A9W8JXQ3_9AGAR</name>
<dbReference type="Pfam" id="PF16134">
    <property type="entry name" value="THOC2_N"/>
    <property type="match status" value="1"/>
</dbReference>
<evidence type="ECO:0000259" key="8">
    <source>
        <dbReference type="Pfam" id="PF16134"/>
    </source>
</evidence>
<dbReference type="GO" id="GO:0000445">
    <property type="term" value="C:THO complex part of transcription export complex"/>
    <property type="evidence" value="ECO:0007669"/>
    <property type="project" value="TreeGrafter"/>
</dbReference>
<evidence type="ECO:0000313" key="10">
    <source>
        <dbReference type="Proteomes" id="UP001148786"/>
    </source>
</evidence>
<feature type="compositionally biased region" description="Polar residues" evidence="5">
    <location>
        <begin position="1470"/>
        <end position="1485"/>
    </location>
</feature>
<feature type="domain" description="THO complex subunitTHOC2 C-terminal" evidence="6">
    <location>
        <begin position="1136"/>
        <end position="1453"/>
    </location>
</feature>
<evidence type="ECO:0000313" key="9">
    <source>
        <dbReference type="EMBL" id="KAJ3505925.1"/>
    </source>
</evidence>
<dbReference type="GO" id="GO:0003729">
    <property type="term" value="F:mRNA binding"/>
    <property type="evidence" value="ECO:0007669"/>
    <property type="project" value="TreeGrafter"/>
</dbReference>
<dbReference type="PANTHER" id="PTHR21597:SF0">
    <property type="entry name" value="THO COMPLEX SUBUNIT 2"/>
    <property type="match status" value="1"/>
</dbReference>
<evidence type="ECO:0000259" key="6">
    <source>
        <dbReference type="Pfam" id="PF11262"/>
    </source>
</evidence>
<dbReference type="Pfam" id="PF11732">
    <property type="entry name" value="Thoc2"/>
    <property type="match status" value="1"/>
</dbReference>
<dbReference type="GO" id="GO:0006397">
    <property type="term" value="P:mRNA processing"/>
    <property type="evidence" value="ECO:0007669"/>
    <property type="project" value="InterPro"/>
</dbReference>
<evidence type="ECO:0000256" key="4">
    <source>
        <dbReference type="ARBA" id="ARBA00023242"/>
    </source>
</evidence>
<accession>A0A9W8JXQ3</accession>
<comment type="subcellular location">
    <subcellularLocation>
        <location evidence="1">Nucleus</location>
    </subcellularLocation>
</comment>
<feature type="compositionally biased region" description="Basic and acidic residues" evidence="5">
    <location>
        <begin position="1085"/>
        <end position="1105"/>
    </location>
</feature>
<dbReference type="EMBL" id="JANKHO010000826">
    <property type="protein sequence ID" value="KAJ3505925.1"/>
    <property type="molecule type" value="Genomic_DNA"/>
</dbReference>
<feature type="compositionally biased region" description="Basic and acidic residues" evidence="5">
    <location>
        <begin position="1554"/>
        <end position="1567"/>
    </location>
</feature>
<gene>
    <name evidence="9" type="ORF">NLJ89_g7156</name>
</gene>
<feature type="compositionally biased region" description="Low complexity" evidence="5">
    <location>
        <begin position="1683"/>
        <end position="1692"/>
    </location>
</feature>
<dbReference type="Pfam" id="PF11262">
    <property type="entry name" value="Tho2"/>
    <property type="match status" value="1"/>
</dbReference>
<evidence type="ECO:0000256" key="5">
    <source>
        <dbReference type="SAM" id="MobiDB-lite"/>
    </source>
</evidence>
<feature type="compositionally biased region" description="Basic and acidic residues" evidence="5">
    <location>
        <begin position="1724"/>
        <end position="1829"/>
    </location>
</feature>
<dbReference type="Proteomes" id="UP001148786">
    <property type="component" value="Unassembled WGS sequence"/>
</dbReference>
<comment type="caution">
    <text evidence="9">The sequence shown here is derived from an EMBL/GenBank/DDBJ whole genome shotgun (WGS) entry which is preliminary data.</text>
</comment>
<feature type="compositionally biased region" description="Low complexity" evidence="5">
    <location>
        <begin position="448"/>
        <end position="459"/>
    </location>
</feature>
<organism evidence="9 10">
    <name type="scientific">Agrocybe chaxingu</name>
    <dbReference type="NCBI Taxonomy" id="84603"/>
    <lineage>
        <taxon>Eukaryota</taxon>
        <taxon>Fungi</taxon>
        <taxon>Dikarya</taxon>
        <taxon>Basidiomycota</taxon>
        <taxon>Agaricomycotina</taxon>
        <taxon>Agaricomycetes</taxon>
        <taxon>Agaricomycetidae</taxon>
        <taxon>Agaricales</taxon>
        <taxon>Agaricineae</taxon>
        <taxon>Strophariaceae</taxon>
        <taxon>Agrocybe</taxon>
    </lineage>
</organism>
<feature type="compositionally biased region" description="Low complexity" evidence="5">
    <location>
        <begin position="1520"/>
        <end position="1529"/>
    </location>
</feature>
<comment type="similarity">
    <text evidence="2">Belongs to the THOC2 family.</text>
</comment>
<feature type="region of interest" description="Disordered" evidence="5">
    <location>
        <begin position="448"/>
        <end position="471"/>
    </location>
</feature>
<feature type="region of interest" description="Disordered" evidence="5">
    <location>
        <begin position="1456"/>
        <end position="2114"/>
    </location>
</feature>
<dbReference type="OrthoDB" id="29024at2759"/>
<feature type="compositionally biased region" description="Pro residues" evidence="5">
    <location>
        <begin position="2055"/>
        <end position="2065"/>
    </location>
</feature>
<dbReference type="PANTHER" id="PTHR21597">
    <property type="entry name" value="THO2 PROTEIN"/>
    <property type="match status" value="1"/>
</dbReference>